<organism evidence="1 2">
    <name type="scientific">Calothrix parasitica NIES-267</name>
    <dbReference type="NCBI Taxonomy" id="1973488"/>
    <lineage>
        <taxon>Bacteria</taxon>
        <taxon>Bacillati</taxon>
        <taxon>Cyanobacteriota</taxon>
        <taxon>Cyanophyceae</taxon>
        <taxon>Nostocales</taxon>
        <taxon>Calotrichaceae</taxon>
        <taxon>Calothrix</taxon>
    </lineage>
</organism>
<name>A0A1Z4LJV6_9CYAN</name>
<evidence type="ECO:0000313" key="1">
    <source>
        <dbReference type="EMBL" id="BAY81516.1"/>
    </source>
</evidence>
<dbReference type="AlphaFoldDB" id="A0A1Z4LJV6"/>
<reference evidence="1 2" key="1">
    <citation type="submission" date="2017-06" db="EMBL/GenBank/DDBJ databases">
        <title>Genome sequencing of cyanobaciteial culture collection at National Institute for Environmental Studies (NIES).</title>
        <authorList>
            <person name="Hirose Y."/>
            <person name="Shimura Y."/>
            <person name="Fujisawa T."/>
            <person name="Nakamura Y."/>
            <person name="Kawachi M."/>
        </authorList>
    </citation>
    <scope>NUCLEOTIDE SEQUENCE [LARGE SCALE GENOMIC DNA]</scope>
    <source>
        <strain evidence="1 2">NIES-267</strain>
    </source>
</reference>
<sequence length="69" mass="7518">MLYAKHTLNKALSHQPSLKKDVWLALKNISDEALISGGRVYGGGLHKLEPKELGNVVVDLSSIGDKLLH</sequence>
<accession>A0A1Z4LJV6</accession>
<gene>
    <name evidence="1" type="ORF">NIES267_09930</name>
</gene>
<dbReference type="Proteomes" id="UP000218418">
    <property type="component" value="Chromosome"/>
</dbReference>
<dbReference type="EMBL" id="AP018227">
    <property type="protein sequence ID" value="BAY81516.1"/>
    <property type="molecule type" value="Genomic_DNA"/>
</dbReference>
<proteinExistence type="predicted"/>
<evidence type="ECO:0000313" key="2">
    <source>
        <dbReference type="Proteomes" id="UP000218418"/>
    </source>
</evidence>
<protein>
    <submittedName>
        <fullName evidence="1">Uncharacterized protein</fullName>
    </submittedName>
</protein>
<keyword evidence="2" id="KW-1185">Reference proteome</keyword>